<dbReference type="Gene3D" id="1.20.1260.10">
    <property type="match status" value="1"/>
</dbReference>
<feature type="binding site" evidence="5">
    <location>
        <position position="157"/>
    </location>
    <ligand>
        <name>Fe cation</name>
        <dbReference type="ChEBI" id="CHEBI:24875"/>
        <label>1</label>
    </ligand>
</feature>
<evidence type="ECO:0000256" key="6">
    <source>
        <dbReference type="RuleBase" id="RU361145"/>
    </source>
</evidence>
<comment type="catalytic activity">
    <reaction evidence="6">
        <text>4 Fe(2+) + O2 + 4 H(+) = 4 Fe(3+) + 2 H2O</text>
        <dbReference type="Rhea" id="RHEA:11148"/>
        <dbReference type="ChEBI" id="CHEBI:15377"/>
        <dbReference type="ChEBI" id="CHEBI:15378"/>
        <dbReference type="ChEBI" id="CHEBI:15379"/>
        <dbReference type="ChEBI" id="CHEBI:29033"/>
        <dbReference type="ChEBI" id="CHEBI:29034"/>
        <dbReference type="EC" id="1.16.3.1"/>
    </reaction>
</comment>
<evidence type="ECO:0000259" key="7">
    <source>
        <dbReference type="PROSITE" id="PS50905"/>
    </source>
</evidence>
<evidence type="ECO:0000256" key="4">
    <source>
        <dbReference type="ARBA" id="ARBA00023004"/>
    </source>
</evidence>
<organism evidence="8 9">
    <name type="scientific">Cyanidioschyzon merolae (strain NIES-3377 / 10D)</name>
    <name type="common">Unicellular red alga</name>
    <dbReference type="NCBI Taxonomy" id="280699"/>
    <lineage>
        <taxon>Eukaryota</taxon>
        <taxon>Rhodophyta</taxon>
        <taxon>Bangiophyceae</taxon>
        <taxon>Cyanidiales</taxon>
        <taxon>Cyanidiaceae</taxon>
        <taxon>Cyanidioschyzon</taxon>
    </lineage>
</organism>
<dbReference type="Gramene" id="CMP227CT">
    <property type="protein sequence ID" value="CMP227CT"/>
    <property type="gene ID" value="CMP227C"/>
</dbReference>
<dbReference type="EMBL" id="AP006498">
    <property type="protein sequence ID" value="BAM81845.1"/>
    <property type="molecule type" value="Genomic_DNA"/>
</dbReference>
<dbReference type="InterPro" id="IPR012347">
    <property type="entry name" value="Ferritin-like"/>
</dbReference>
<evidence type="ECO:0000313" key="8">
    <source>
        <dbReference type="EMBL" id="BAM81845.1"/>
    </source>
</evidence>
<keyword evidence="2 6" id="KW-0409">Iron storage</keyword>
<feature type="binding site" evidence="5">
    <location>
        <position position="239"/>
    </location>
    <ligand>
        <name>Fe cation</name>
        <dbReference type="ChEBI" id="CHEBI:24875"/>
        <label>1</label>
    </ligand>
</feature>
<dbReference type="CDD" id="cd01056">
    <property type="entry name" value="Euk_Ferritin"/>
    <property type="match status" value="1"/>
</dbReference>
<dbReference type="GeneID" id="16996045"/>
<comment type="similarity">
    <text evidence="1 6">Belongs to the ferritin family.</text>
</comment>
<dbReference type="GO" id="GO:0006879">
    <property type="term" value="P:intracellular iron ion homeostasis"/>
    <property type="evidence" value="ECO:0007669"/>
    <property type="project" value="UniProtKB-KW"/>
</dbReference>
<dbReference type="GO" id="GO:0004322">
    <property type="term" value="F:ferroxidase activity"/>
    <property type="evidence" value="ECO:0007669"/>
    <property type="project" value="UniProtKB-EC"/>
</dbReference>
<evidence type="ECO:0000256" key="1">
    <source>
        <dbReference type="ARBA" id="ARBA00007513"/>
    </source>
</evidence>
<dbReference type="Pfam" id="PF00210">
    <property type="entry name" value="Ferritin"/>
    <property type="match status" value="1"/>
</dbReference>
<dbReference type="AlphaFoldDB" id="M1V658"/>
<dbReference type="GO" id="GO:0008198">
    <property type="term" value="F:ferrous iron binding"/>
    <property type="evidence" value="ECO:0007669"/>
    <property type="project" value="TreeGrafter"/>
</dbReference>
<dbReference type="RefSeq" id="XP_005537881.1">
    <property type="nucleotide sequence ID" value="XM_005537824.1"/>
</dbReference>
<sequence>MAGIGSGFVPTYTLRSARGSFGETKSLSQPARTRGHQRLTFVSNARRRCQLVASAAEERPERSQTQSEIDFAKLQFSEGNELSGMVFKPDAELAKAGPDESRARLAYSNACEEAINSQINVEFTAFYVYYALHAYFDRDTVALPGFADYFRKQAEEERDHAVKLMHYQNKRGGRVHLKPIAVPALHFHNEENSDAIYAMELALQLEKYVQMKLMEVWKVADRERDANMTDFIEDFLDMQVESIKEISDYVAQLKRVGTGHGVYHFDRVLADK</sequence>
<proteinExistence type="inferred from homology"/>
<dbReference type="PROSITE" id="PS50905">
    <property type="entry name" value="FERRITIN_LIKE"/>
    <property type="match status" value="1"/>
</dbReference>
<accession>M1V658</accession>
<feature type="binding site" evidence="5">
    <location>
        <position position="122"/>
    </location>
    <ligand>
        <name>Fe cation</name>
        <dbReference type="ChEBI" id="CHEBI:24875"/>
        <label>1</label>
    </ligand>
</feature>
<dbReference type="STRING" id="280699.M1V658"/>
<keyword evidence="9" id="KW-1185">Reference proteome</keyword>
<keyword evidence="4 5" id="KW-0408">Iron</keyword>
<dbReference type="InterPro" id="IPR008331">
    <property type="entry name" value="Ferritin_DPS_dom"/>
</dbReference>
<keyword evidence="3 5" id="KW-0479">Metal-binding</keyword>
<protein>
    <recommendedName>
        <fullName evidence="6">Ferritin</fullName>
        <ecNumber evidence="6">1.16.3.1</ecNumber>
    </recommendedName>
</protein>
<name>M1V658_CYAM1</name>
<evidence type="ECO:0000256" key="2">
    <source>
        <dbReference type="ARBA" id="ARBA00022434"/>
    </source>
</evidence>
<dbReference type="InterPro" id="IPR009078">
    <property type="entry name" value="Ferritin-like_SF"/>
</dbReference>
<evidence type="ECO:0000256" key="3">
    <source>
        <dbReference type="ARBA" id="ARBA00022723"/>
    </source>
</evidence>
<dbReference type="GO" id="GO:0006826">
    <property type="term" value="P:iron ion transport"/>
    <property type="evidence" value="ECO:0007669"/>
    <property type="project" value="InterPro"/>
</dbReference>
<dbReference type="eggNOG" id="KOG2332">
    <property type="taxonomic scope" value="Eukaryota"/>
</dbReference>
<dbReference type="OrthoDB" id="186462at2759"/>
<dbReference type="InterPro" id="IPR009040">
    <property type="entry name" value="Ferritin-like_diiron"/>
</dbReference>
<dbReference type="KEGG" id="cme:CYME_CMP227C"/>
<dbReference type="Proteomes" id="UP000007014">
    <property type="component" value="Chromosome 16"/>
</dbReference>
<dbReference type="PANTHER" id="PTHR11431">
    <property type="entry name" value="FERRITIN"/>
    <property type="match status" value="1"/>
</dbReference>
<reference evidence="8 9" key="2">
    <citation type="journal article" date="2007" name="BMC Biol.">
        <title>A 100%-complete sequence reveals unusually simple genomic features in the hot-spring red alga Cyanidioschyzon merolae.</title>
        <authorList>
            <person name="Nozaki H."/>
            <person name="Takano H."/>
            <person name="Misumi O."/>
            <person name="Terasawa K."/>
            <person name="Matsuzaki M."/>
            <person name="Maruyama S."/>
            <person name="Nishida K."/>
            <person name="Yagisawa F."/>
            <person name="Yoshida Y."/>
            <person name="Fujiwara T."/>
            <person name="Takio S."/>
            <person name="Tamura K."/>
            <person name="Chung S.J."/>
            <person name="Nakamura S."/>
            <person name="Kuroiwa H."/>
            <person name="Tanaka K."/>
            <person name="Sato N."/>
            <person name="Kuroiwa T."/>
        </authorList>
    </citation>
    <scope>NUCLEOTIDE SEQUENCE [LARGE SCALE GENOMIC DNA]</scope>
    <source>
        <strain evidence="8 9">10D</strain>
    </source>
</reference>
<dbReference type="HOGENOM" id="CLU_065681_0_0_1"/>
<evidence type="ECO:0000256" key="5">
    <source>
        <dbReference type="PIRSR" id="PIRSR601519-1"/>
    </source>
</evidence>
<feature type="binding site" evidence="5">
    <location>
        <position position="206"/>
    </location>
    <ligand>
        <name>Fe cation</name>
        <dbReference type="ChEBI" id="CHEBI:24875"/>
        <label>1</label>
    </ligand>
</feature>
<dbReference type="GO" id="GO:0008199">
    <property type="term" value="F:ferric iron binding"/>
    <property type="evidence" value="ECO:0007669"/>
    <property type="project" value="InterPro"/>
</dbReference>
<gene>
    <name evidence="8" type="ORF">CYME_CMP227C</name>
</gene>
<dbReference type="OMA" id="FFLKASM"/>
<dbReference type="EC" id="1.16.3.1" evidence="6"/>
<dbReference type="InterPro" id="IPR001519">
    <property type="entry name" value="Ferritin"/>
</dbReference>
<feature type="domain" description="Ferritin-like diiron" evidence="7">
    <location>
        <begin position="105"/>
        <end position="257"/>
    </location>
</feature>
<keyword evidence="6" id="KW-0560">Oxidoreductase</keyword>
<reference evidence="8 9" key="1">
    <citation type="journal article" date="2004" name="Nature">
        <title>Genome sequence of the ultrasmall unicellular red alga Cyanidioschyzon merolae 10D.</title>
        <authorList>
            <person name="Matsuzaki M."/>
            <person name="Misumi O."/>
            <person name="Shin-i T."/>
            <person name="Maruyama S."/>
            <person name="Takahara M."/>
            <person name="Miyagishima S."/>
            <person name="Mori T."/>
            <person name="Nishida K."/>
            <person name="Yagisawa F."/>
            <person name="Nishida K."/>
            <person name="Yoshida Y."/>
            <person name="Nishimura Y."/>
            <person name="Nakao S."/>
            <person name="Kobayashi T."/>
            <person name="Momoyama Y."/>
            <person name="Higashiyama T."/>
            <person name="Minoda A."/>
            <person name="Sano M."/>
            <person name="Nomoto H."/>
            <person name="Oishi K."/>
            <person name="Hayashi H."/>
            <person name="Ohta F."/>
            <person name="Nishizaka S."/>
            <person name="Haga S."/>
            <person name="Miura S."/>
            <person name="Morishita T."/>
            <person name="Kabeya Y."/>
            <person name="Terasawa K."/>
            <person name="Suzuki Y."/>
            <person name="Ishii Y."/>
            <person name="Asakawa S."/>
            <person name="Takano H."/>
            <person name="Ohta N."/>
            <person name="Kuroiwa H."/>
            <person name="Tanaka K."/>
            <person name="Shimizu N."/>
            <person name="Sugano S."/>
            <person name="Sato N."/>
            <person name="Nozaki H."/>
            <person name="Ogasawara N."/>
            <person name="Kohara Y."/>
            <person name="Kuroiwa T."/>
        </authorList>
    </citation>
    <scope>NUCLEOTIDE SEQUENCE [LARGE SCALE GENOMIC DNA]</scope>
    <source>
        <strain evidence="8 9">10D</strain>
    </source>
</reference>
<dbReference type="FunFam" id="1.20.1260.10:FF:000002">
    <property type="entry name" value="Ferritin, mitochondrial"/>
    <property type="match status" value="1"/>
</dbReference>
<evidence type="ECO:0000313" key="9">
    <source>
        <dbReference type="Proteomes" id="UP000007014"/>
    </source>
</evidence>
<dbReference type="GO" id="GO:0005737">
    <property type="term" value="C:cytoplasm"/>
    <property type="evidence" value="ECO:0007669"/>
    <property type="project" value="TreeGrafter"/>
</dbReference>
<dbReference type="PANTHER" id="PTHR11431:SF75">
    <property type="entry name" value="FERRITIN"/>
    <property type="match status" value="1"/>
</dbReference>
<feature type="binding site" evidence="5">
    <location>
        <position position="160"/>
    </location>
    <ligand>
        <name>Fe cation</name>
        <dbReference type="ChEBI" id="CHEBI:24875"/>
        <label>1</label>
    </ligand>
</feature>
<dbReference type="SUPFAM" id="SSF47240">
    <property type="entry name" value="Ferritin-like"/>
    <property type="match status" value="1"/>
</dbReference>
<comment type="function">
    <text evidence="6">Stores iron in a soluble, non-toxic, readily available form. Important for iron homeostasis. Iron is taken up in the ferrous form and deposited as ferric hydroxides after oxidation.</text>
</comment>